<dbReference type="PROSITE" id="PS50929">
    <property type="entry name" value="ABC_TM1F"/>
    <property type="match status" value="1"/>
</dbReference>
<evidence type="ECO:0000256" key="3">
    <source>
        <dbReference type="ARBA" id="ARBA00022475"/>
    </source>
</evidence>
<evidence type="ECO:0000259" key="11">
    <source>
        <dbReference type="PROSITE" id="PS50929"/>
    </source>
</evidence>
<evidence type="ECO:0000256" key="5">
    <source>
        <dbReference type="ARBA" id="ARBA00022741"/>
    </source>
</evidence>
<dbReference type="InterPro" id="IPR036640">
    <property type="entry name" value="ABC1_TM_sf"/>
</dbReference>
<dbReference type="SUPFAM" id="SSF52540">
    <property type="entry name" value="P-loop containing nucleoside triphosphate hydrolases"/>
    <property type="match status" value="1"/>
</dbReference>
<keyword evidence="8 9" id="KW-0472">Membrane</keyword>
<feature type="transmembrane region" description="Helical" evidence="9">
    <location>
        <begin position="188"/>
        <end position="205"/>
    </location>
</feature>
<proteinExistence type="predicted"/>
<comment type="caution">
    <text evidence="12">The sequence shown here is derived from an EMBL/GenBank/DDBJ whole genome shotgun (WGS) entry which is preliminary data.</text>
</comment>
<organism evidence="12 13">
    <name type="scientific">Candidatus Taylorbacteria bacterium RIFCSPHIGHO2_12_FULL_45_16</name>
    <dbReference type="NCBI Taxonomy" id="1802315"/>
    <lineage>
        <taxon>Bacteria</taxon>
        <taxon>Candidatus Tayloriibacteriota</taxon>
    </lineage>
</organism>
<feature type="domain" description="ABC transporter" evidence="10">
    <location>
        <begin position="363"/>
        <end position="597"/>
    </location>
</feature>
<dbReference type="AlphaFoldDB" id="A0A1G2N019"/>
<dbReference type="Gene3D" id="1.20.1560.10">
    <property type="entry name" value="ABC transporter type 1, transmembrane domain"/>
    <property type="match status" value="1"/>
</dbReference>
<protein>
    <recommendedName>
        <fullName evidence="14">ABC transporter ATP-binding protein</fullName>
    </recommendedName>
</protein>
<accession>A0A1G2N019</accession>
<dbReference type="InterPro" id="IPR003439">
    <property type="entry name" value="ABC_transporter-like_ATP-bd"/>
</dbReference>
<dbReference type="InterPro" id="IPR003593">
    <property type="entry name" value="AAA+_ATPase"/>
</dbReference>
<evidence type="ECO:0000256" key="1">
    <source>
        <dbReference type="ARBA" id="ARBA00004651"/>
    </source>
</evidence>
<dbReference type="SUPFAM" id="SSF90123">
    <property type="entry name" value="ABC transporter transmembrane region"/>
    <property type="match status" value="1"/>
</dbReference>
<dbReference type="GO" id="GO:0005524">
    <property type="term" value="F:ATP binding"/>
    <property type="evidence" value="ECO:0007669"/>
    <property type="project" value="UniProtKB-KW"/>
</dbReference>
<dbReference type="PROSITE" id="PS00211">
    <property type="entry name" value="ABC_TRANSPORTER_1"/>
    <property type="match status" value="1"/>
</dbReference>
<evidence type="ECO:0000256" key="9">
    <source>
        <dbReference type="SAM" id="Phobius"/>
    </source>
</evidence>
<feature type="transmembrane region" description="Helical" evidence="9">
    <location>
        <begin position="265"/>
        <end position="289"/>
    </location>
</feature>
<dbReference type="InterPro" id="IPR011527">
    <property type="entry name" value="ABC1_TM_dom"/>
</dbReference>
<dbReference type="Pfam" id="PF00664">
    <property type="entry name" value="ABC_membrane"/>
    <property type="match status" value="1"/>
</dbReference>
<reference evidence="12 13" key="1">
    <citation type="journal article" date="2016" name="Nat. Commun.">
        <title>Thousands of microbial genomes shed light on interconnected biogeochemical processes in an aquifer system.</title>
        <authorList>
            <person name="Anantharaman K."/>
            <person name="Brown C.T."/>
            <person name="Hug L.A."/>
            <person name="Sharon I."/>
            <person name="Castelle C.J."/>
            <person name="Probst A.J."/>
            <person name="Thomas B.C."/>
            <person name="Singh A."/>
            <person name="Wilkins M.J."/>
            <person name="Karaoz U."/>
            <person name="Brodie E.L."/>
            <person name="Williams K.H."/>
            <person name="Hubbard S.S."/>
            <person name="Banfield J.F."/>
        </authorList>
    </citation>
    <scope>NUCLEOTIDE SEQUENCE [LARGE SCALE GENOMIC DNA]</scope>
</reference>
<keyword evidence="6" id="KW-0067">ATP-binding</keyword>
<feature type="transmembrane region" description="Helical" evidence="9">
    <location>
        <begin position="162"/>
        <end position="182"/>
    </location>
</feature>
<dbReference type="STRING" id="1802315.A3F51_00410"/>
<feature type="domain" description="ABC transmembrane type-1" evidence="11">
    <location>
        <begin position="28"/>
        <end position="326"/>
    </location>
</feature>
<name>A0A1G2N019_9BACT</name>
<dbReference type="SMART" id="SM00382">
    <property type="entry name" value="AAA"/>
    <property type="match status" value="1"/>
</dbReference>
<dbReference type="Pfam" id="PF00005">
    <property type="entry name" value="ABC_tran"/>
    <property type="match status" value="1"/>
</dbReference>
<dbReference type="InterPro" id="IPR017871">
    <property type="entry name" value="ABC_transporter-like_CS"/>
</dbReference>
<sequence>MFSFNIARIIEAYKLTKRMFGGYKKQIILLTILGFFSGLLEAVGVNALIPLFSFFVKSEERLGGDLIAQFIKDFFAFLHMPFTLPTLLIFICALFTVKALLTLYFNYIRADIRLEYERTTMTSLYKETLYANWPYLSRQKIGHLETIIMTNVRQSARLLESIARHVGVVTELLIYLFVALTISKTVTLLTLVLGGFIFLVFKPLLYKVRNMSKETEGLNREVSRHINESIGGMKIIKAMGSEDDFIRISSFHFDLYRKLLVRISIINNFMITFIQPISVVFISLVVAFAYYKTSYNIGALAAIIYLIQKMFAHIQSLQAFAQIVSNDVPYVQGVLTYKEQAVRYNERQEKNRSDIPFSFKDSLSFENVSFAYETGDTILKDISFIVPKGATVGLIGKSGSGKTTFFDLVLRLLKPDSGVIKIDGTNIQSIDISLWRSRIAYVPQDVFLLNDTIYNNIIFYDQNIKREEVEYATRLAHLEEFVRELKDGYNTIVGERGVRLSGGQRQRIAIARALARRPEILLLDEATSALDVESEAYVQEAIKELKGKMTILIIAHRLGTVSHSDTLVVIDDGHIIESGKPSELLKDKETYYGRVYNIQN</sequence>
<dbReference type="PROSITE" id="PS50893">
    <property type="entry name" value="ABC_TRANSPORTER_2"/>
    <property type="match status" value="1"/>
</dbReference>
<evidence type="ECO:0000313" key="13">
    <source>
        <dbReference type="Proteomes" id="UP000178089"/>
    </source>
</evidence>
<feature type="transmembrane region" description="Helical" evidence="9">
    <location>
        <begin position="87"/>
        <end position="108"/>
    </location>
</feature>
<evidence type="ECO:0000256" key="4">
    <source>
        <dbReference type="ARBA" id="ARBA00022692"/>
    </source>
</evidence>
<evidence type="ECO:0008006" key="14">
    <source>
        <dbReference type="Google" id="ProtNLM"/>
    </source>
</evidence>
<evidence type="ECO:0000256" key="6">
    <source>
        <dbReference type="ARBA" id="ARBA00022840"/>
    </source>
</evidence>
<dbReference type="Proteomes" id="UP000178089">
    <property type="component" value="Unassembled WGS sequence"/>
</dbReference>
<evidence type="ECO:0000259" key="10">
    <source>
        <dbReference type="PROSITE" id="PS50893"/>
    </source>
</evidence>
<dbReference type="InterPro" id="IPR039421">
    <property type="entry name" value="Type_1_exporter"/>
</dbReference>
<keyword evidence="2" id="KW-0813">Transport</keyword>
<gene>
    <name evidence="12" type="ORF">A3F51_00410</name>
</gene>
<evidence type="ECO:0000256" key="8">
    <source>
        <dbReference type="ARBA" id="ARBA00023136"/>
    </source>
</evidence>
<dbReference type="GO" id="GO:0140359">
    <property type="term" value="F:ABC-type transporter activity"/>
    <property type="evidence" value="ECO:0007669"/>
    <property type="project" value="InterPro"/>
</dbReference>
<keyword evidence="5" id="KW-0547">Nucleotide-binding</keyword>
<evidence type="ECO:0000313" key="12">
    <source>
        <dbReference type="EMBL" id="OHA29486.1"/>
    </source>
</evidence>
<dbReference type="GO" id="GO:0034040">
    <property type="term" value="F:ATPase-coupled lipid transmembrane transporter activity"/>
    <property type="evidence" value="ECO:0007669"/>
    <property type="project" value="TreeGrafter"/>
</dbReference>
<keyword evidence="7 9" id="KW-1133">Transmembrane helix</keyword>
<dbReference type="FunFam" id="3.40.50.300:FF:000221">
    <property type="entry name" value="Multidrug ABC transporter ATP-binding protein"/>
    <property type="match status" value="1"/>
</dbReference>
<comment type="subcellular location">
    <subcellularLocation>
        <location evidence="1">Cell membrane</location>
        <topology evidence="1">Multi-pass membrane protein</topology>
    </subcellularLocation>
</comment>
<dbReference type="GO" id="GO:0005886">
    <property type="term" value="C:plasma membrane"/>
    <property type="evidence" value="ECO:0007669"/>
    <property type="project" value="UniProtKB-SubCell"/>
</dbReference>
<dbReference type="GO" id="GO:0016887">
    <property type="term" value="F:ATP hydrolysis activity"/>
    <property type="evidence" value="ECO:0007669"/>
    <property type="project" value="InterPro"/>
</dbReference>
<keyword evidence="4 9" id="KW-0812">Transmembrane</keyword>
<dbReference type="PANTHER" id="PTHR24221">
    <property type="entry name" value="ATP-BINDING CASSETTE SUB-FAMILY B"/>
    <property type="match status" value="1"/>
</dbReference>
<dbReference type="Gene3D" id="3.40.50.300">
    <property type="entry name" value="P-loop containing nucleotide triphosphate hydrolases"/>
    <property type="match status" value="1"/>
</dbReference>
<evidence type="ECO:0000256" key="2">
    <source>
        <dbReference type="ARBA" id="ARBA00022448"/>
    </source>
</evidence>
<dbReference type="InterPro" id="IPR027417">
    <property type="entry name" value="P-loop_NTPase"/>
</dbReference>
<keyword evidence="3" id="KW-1003">Cell membrane</keyword>
<dbReference type="EMBL" id="MHRT01000004">
    <property type="protein sequence ID" value="OHA29486.1"/>
    <property type="molecule type" value="Genomic_DNA"/>
</dbReference>
<dbReference type="PANTHER" id="PTHR24221:SF654">
    <property type="entry name" value="ATP-BINDING CASSETTE SUB-FAMILY B MEMBER 6"/>
    <property type="match status" value="1"/>
</dbReference>
<evidence type="ECO:0000256" key="7">
    <source>
        <dbReference type="ARBA" id="ARBA00022989"/>
    </source>
</evidence>
<feature type="transmembrane region" description="Helical" evidence="9">
    <location>
        <begin position="27"/>
        <end position="56"/>
    </location>
</feature>